<dbReference type="Proteomes" id="UP001176940">
    <property type="component" value="Unassembled WGS sequence"/>
</dbReference>
<evidence type="ECO:0000313" key="3">
    <source>
        <dbReference type="Proteomes" id="UP001176940"/>
    </source>
</evidence>
<proteinExistence type="predicted"/>
<keyword evidence="3" id="KW-1185">Reference proteome</keyword>
<dbReference type="PANTHER" id="PTHR21301:SF10">
    <property type="entry name" value="REVERSE TRANSCRIPTASE DOMAIN-CONTAINING PROTEIN"/>
    <property type="match status" value="1"/>
</dbReference>
<protein>
    <recommendedName>
        <fullName evidence="1">Reverse transcriptase domain-containing protein</fullName>
    </recommendedName>
</protein>
<accession>A0ABN9LNX9</accession>
<gene>
    <name evidence="2" type="ORF">RIMI_LOCUS11464129</name>
</gene>
<dbReference type="PANTHER" id="PTHR21301">
    <property type="entry name" value="REVERSE TRANSCRIPTASE"/>
    <property type="match status" value="1"/>
</dbReference>
<dbReference type="EMBL" id="CAUEEQ010025974">
    <property type="protein sequence ID" value="CAJ0946822.1"/>
    <property type="molecule type" value="Genomic_DNA"/>
</dbReference>
<sequence length="305" mass="35082">MTPISDLISDKRPYDNLKYEQRRALDELMKMKEIVFKPSDKGGNIVVWPCTQYEKEALRQLGDPSCYERLSQDPTSAYQKKLFTILDSALEDGIIPKSIWQGLRTESPTVPTLYLLPKVHKSMIDPPGRPIISGNGSLLEPISKFLDFYLKPIVAEIPSYIRDTTEALQRLDGIHMTSDMHIITCDVESLYTSIPHEFGLTAARRYLSCRNLDGLLIEFLMELLEYALFHNYFVFKDRYYLQKRGVAMGAAFAPSYANLFMGSWEHDYVQSEDHAMTGAIVLWMRFIDDISGRAHEKNWISTFNI</sequence>
<feature type="domain" description="Reverse transcriptase" evidence="1">
    <location>
        <begin position="97"/>
        <end position="305"/>
    </location>
</feature>
<dbReference type="PROSITE" id="PS50878">
    <property type="entry name" value="RT_POL"/>
    <property type="match status" value="1"/>
</dbReference>
<name>A0ABN9LNX9_9NEOB</name>
<evidence type="ECO:0000313" key="2">
    <source>
        <dbReference type="EMBL" id="CAJ0946822.1"/>
    </source>
</evidence>
<comment type="caution">
    <text evidence="2">The sequence shown here is derived from an EMBL/GenBank/DDBJ whole genome shotgun (WGS) entry which is preliminary data.</text>
</comment>
<evidence type="ECO:0000259" key="1">
    <source>
        <dbReference type="PROSITE" id="PS50878"/>
    </source>
</evidence>
<reference evidence="2" key="1">
    <citation type="submission" date="2023-07" db="EMBL/GenBank/DDBJ databases">
        <authorList>
            <person name="Stuckert A."/>
        </authorList>
    </citation>
    <scope>NUCLEOTIDE SEQUENCE</scope>
</reference>
<organism evidence="2 3">
    <name type="scientific">Ranitomeya imitator</name>
    <name type="common">mimic poison frog</name>
    <dbReference type="NCBI Taxonomy" id="111125"/>
    <lineage>
        <taxon>Eukaryota</taxon>
        <taxon>Metazoa</taxon>
        <taxon>Chordata</taxon>
        <taxon>Craniata</taxon>
        <taxon>Vertebrata</taxon>
        <taxon>Euteleostomi</taxon>
        <taxon>Amphibia</taxon>
        <taxon>Batrachia</taxon>
        <taxon>Anura</taxon>
        <taxon>Neobatrachia</taxon>
        <taxon>Hyloidea</taxon>
        <taxon>Dendrobatidae</taxon>
        <taxon>Dendrobatinae</taxon>
        <taxon>Ranitomeya</taxon>
    </lineage>
</organism>
<dbReference type="InterPro" id="IPR000477">
    <property type="entry name" value="RT_dom"/>
</dbReference>